<dbReference type="PANTHER" id="PTHR24300">
    <property type="entry name" value="CYTOCHROME P450 508A4-RELATED"/>
    <property type="match status" value="1"/>
</dbReference>
<dbReference type="InterPro" id="IPR001128">
    <property type="entry name" value="Cyt_P450"/>
</dbReference>
<comment type="cofactor">
    <cofactor evidence="1 13">
        <name>heme</name>
        <dbReference type="ChEBI" id="CHEBI:30413"/>
    </cofactor>
</comment>
<dbReference type="GO" id="GO:0020037">
    <property type="term" value="F:heme binding"/>
    <property type="evidence" value="ECO:0007669"/>
    <property type="project" value="InterPro"/>
</dbReference>
<evidence type="ECO:0000256" key="5">
    <source>
        <dbReference type="ARBA" id="ARBA00022617"/>
    </source>
</evidence>
<dbReference type="GO" id="GO:0005789">
    <property type="term" value="C:endoplasmic reticulum membrane"/>
    <property type="evidence" value="ECO:0007669"/>
    <property type="project" value="UniProtKB-SubCell"/>
</dbReference>
<dbReference type="GO" id="GO:0006082">
    <property type="term" value="P:organic acid metabolic process"/>
    <property type="evidence" value="ECO:0007669"/>
    <property type="project" value="TreeGrafter"/>
</dbReference>
<dbReference type="GO" id="GO:0016712">
    <property type="term" value="F:oxidoreductase activity, acting on paired donors, with incorporation or reduction of molecular oxygen, reduced flavin or flavoprotein as one donor, and incorporation of one atom of oxygen"/>
    <property type="evidence" value="ECO:0007669"/>
    <property type="project" value="TreeGrafter"/>
</dbReference>
<dbReference type="FunFam" id="1.10.630.10:FF:000238">
    <property type="entry name" value="Cytochrome P450 2A6"/>
    <property type="match status" value="1"/>
</dbReference>
<comment type="similarity">
    <text evidence="4 14">Belongs to the cytochrome P450 family.</text>
</comment>
<dbReference type="Ensembl" id="ENSUAMT00000038262.1">
    <property type="protein sequence ID" value="ENSUAMP00000034356.1"/>
    <property type="gene ID" value="ENSUAMG00000026113.1"/>
</dbReference>
<keyword evidence="10 13" id="KW-0408">Iron</keyword>
<name>A0A452SNU4_URSAM</name>
<keyword evidence="9 14" id="KW-0560">Oxidoreductase</keyword>
<evidence type="ECO:0000256" key="2">
    <source>
        <dbReference type="ARBA" id="ARBA00004174"/>
    </source>
</evidence>
<evidence type="ECO:0000256" key="13">
    <source>
        <dbReference type="PIRSR" id="PIRSR602401-1"/>
    </source>
</evidence>
<dbReference type="PRINTS" id="PR00463">
    <property type="entry name" value="EP450I"/>
</dbReference>
<dbReference type="GO" id="GO:0005506">
    <property type="term" value="F:iron ion binding"/>
    <property type="evidence" value="ECO:0007669"/>
    <property type="project" value="InterPro"/>
</dbReference>
<comment type="subcellular location">
    <subcellularLocation>
        <location evidence="3">Endoplasmic reticulum membrane</location>
        <topology evidence="3">Peripheral membrane protein</topology>
    </subcellularLocation>
    <subcellularLocation>
        <location evidence="2">Microsome membrane</location>
        <topology evidence="2">Peripheral membrane protein</topology>
    </subcellularLocation>
</comment>
<evidence type="ECO:0000256" key="15">
    <source>
        <dbReference type="SAM" id="Phobius"/>
    </source>
</evidence>
<dbReference type="Pfam" id="PF00067">
    <property type="entry name" value="p450"/>
    <property type="match status" value="2"/>
</dbReference>
<evidence type="ECO:0000256" key="8">
    <source>
        <dbReference type="ARBA" id="ARBA00022848"/>
    </source>
</evidence>
<dbReference type="InterPro" id="IPR050182">
    <property type="entry name" value="Cytochrome_P450_fam2"/>
</dbReference>
<keyword evidence="6 13" id="KW-0479">Metal-binding</keyword>
<keyword evidence="11 14" id="KW-0503">Monooxygenase</keyword>
<sequence>KIMSALDSSVIVPILSLLLLFLLNIKIFMTKASKQHFPPGPRPLPIIGNLHILDLKRPYQTMLEKYGSIYSIQMGPKKVVVLSGYETVKDALVSYGDQFGERSQVPIFERLFEGKGIVFSHGETWKTMRRFSLTTLRNFGMGKRLIEDTIIEECQHLVRSFESHRGKPFEVTTVMNASVANVIVSVLLGKRFAYQDTQFLRLLTLIGENGTEVITLLTSVLRDQTQWEKPDTFNPEHFLSSTGKFIKKEAFMPFSLGPRMCAGESLAKMELFLFFTSLMQKFIFQPPPGVSHLDLDLTPDIGFTTRPMPHKLRAVLRA</sequence>
<keyword evidence="17" id="KW-1185">Reference proteome</keyword>
<evidence type="ECO:0000256" key="11">
    <source>
        <dbReference type="ARBA" id="ARBA00023033"/>
    </source>
</evidence>
<keyword evidence="5 13" id="KW-0349">Heme</keyword>
<proteinExistence type="inferred from homology"/>
<dbReference type="Gene3D" id="1.10.630.10">
    <property type="entry name" value="Cytochrome P450"/>
    <property type="match status" value="2"/>
</dbReference>
<dbReference type="InterPro" id="IPR017972">
    <property type="entry name" value="Cyt_P450_CS"/>
</dbReference>
<evidence type="ECO:0000256" key="12">
    <source>
        <dbReference type="ARBA" id="ARBA00023136"/>
    </source>
</evidence>
<dbReference type="SUPFAM" id="SSF48264">
    <property type="entry name" value="Cytochrome P450"/>
    <property type="match status" value="2"/>
</dbReference>
<keyword evidence="12 15" id="KW-0472">Membrane</keyword>
<reference evidence="16" key="3">
    <citation type="submission" date="2025-09" db="UniProtKB">
        <authorList>
            <consortium name="Ensembl"/>
        </authorList>
    </citation>
    <scope>IDENTIFICATION</scope>
</reference>
<evidence type="ECO:0000256" key="14">
    <source>
        <dbReference type="RuleBase" id="RU000461"/>
    </source>
</evidence>
<reference evidence="17" key="1">
    <citation type="submission" date="2016-06" db="EMBL/GenBank/DDBJ databases">
        <title>De novo assembly and RNA-Seq shows season-dependent expression and editing in black bear kidneys.</title>
        <authorList>
            <person name="Korstanje R."/>
            <person name="Srivastava A."/>
            <person name="Sarsani V.K."/>
            <person name="Sheehan S.M."/>
            <person name="Seger R.L."/>
            <person name="Barter M.E."/>
            <person name="Lindqvist C."/>
            <person name="Brody L.C."/>
            <person name="Mullikin J.C."/>
        </authorList>
    </citation>
    <scope>NUCLEOTIDE SEQUENCE [LARGE SCALE GENOMIC DNA]</scope>
</reference>
<protein>
    <submittedName>
        <fullName evidence="16">Uncharacterized protein</fullName>
    </submittedName>
</protein>
<organism evidence="16 17">
    <name type="scientific">Ursus americanus</name>
    <name type="common">American black bear</name>
    <name type="synonym">Euarctos americanus</name>
    <dbReference type="NCBI Taxonomy" id="9643"/>
    <lineage>
        <taxon>Eukaryota</taxon>
        <taxon>Metazoa</taxon>
        <taxon>Chordata</taxon>
        <taxon>Craniata</taxon>
        <taxon>Vertebrata</taxon>
        <taxon>Euteleostomi</taxon>
        <taxon>Mammalia</taxon>
        <taxon>Eutheria</taxon>
        <taxon>Laurasiatheria</taxon>
        <taxon>Carnivora</taxon>
        <taxon>Caniformia</taxon>
        <taxon>Ursidae</taxon>
        <taxon>Ursus</taxon>
    </lineage>
</organism>
<feature type="binding site" description="axial binding residue" evidence="13">
    <location>
        <position position="261"/>
    </location>
    <ligand>
        <name>heme</name>
        <dbReference type="ChEBI" id="CHEBI:30413"/>
    </ligand>
    <ligandPart>
        <name>Fe</name>
        <dbReference type="ChEBI" id="CHEBI:18248"/>
    </ligandPart>
</feature>
<evidence type="ECO:0000256" key="1">
    <source>
        <dbReference type="ARBA" id="ARBA00001971"/>
    </source>
</evidence>
<feature type="transmembrane region" description="Helical" evidence="15">
    <location>
        <begin position="6"/>
        <end position="25"/>
    </location>
</feature>
<evidence type="ECO:0000256" key="9">
    <source>
        <dbReference type="ARBA" id="ARBA00023002"/>
    </source>
</evidence>
<dbReference type="GO" id="GO:0006805">
    <property type="term" value="P:xenobiotic metabolic process"/>
    <property type="evidence" value="ECO:0007669"/>
    <property type="project" value="TreeGrafter"/>
</dbReference>
<reference evidence="16" key="2">
    <citation type="submission" date="2025-08" db="UniProtKB">
        <authorList>
            <consortium name="Ensembl"/>
        </authorList>
    </citation>
    <scope>IDENTIFICATION</scope>
</reference>
<keyword evidence="7" id="KW-0256">Endoplasmic reticulum</keyword>
<evidence type="ECO:0000256" key="10">
    <source>
        <dbReference type="ARBA" id="ARBA00023004"/>
    </source>
</evidence>
<evidence type="ECO:0000256" key="7">
    <source>
        <dbReference type="ARBA" id="ARBA00022824"/>
    </source>
</evidence>
<dbReference type="AlphaFoldDB" id="A0A452SNU4"/>
<dbReference type="InterPro" id="IPR002401">
    <property type="entry name" value="Cyt_P450_E_grp-I"/>
</dbReference>
<evidence type="ECO:0000256" key="4">
    <source>
        <dbReference type="ARBA" id="ARBA00010617"/>
    </source>
</evidence>
<dbReference type="InterPro" id="IPR036396">
    <property type="entry name" value="Cyt_P450_sf"/>
</dbReference>
<keyword evidence="15" id="KW-0812">Transmembrane</keyword>
<evidence type="ECO:0000313" key="17">
    <source>
        <dbReference type="Proteomes" id="UP000291022"/>
    </source>
</evidence>
<dbReference type="PROSITE" id="PS00086">
    <property type="entry name" value="CYTOCHROME_P450"/>
    <property type="match status" value="1"/>
</dbReference>
<dbReference type="PANTHER" id="PTHR24300:SF302">
    <property type="entry name" value="CYTOCHROME P450"/>
    <property type="match status" value="1"/>
</dbReference>
<evidence type="ECO:0000313" key="16">
    <source>
        <dbReference type="Ensembl" id="ENSUAMP00000034356.1"/>
    </source>
</evidence>
<keyword evidence="15" id="KW-1133">Transmembrane helix</keyword>
<accession>A0A452SNU4</accession>
<dbReference type="Proteomes" id="UP000291022">
    <property type="component" value="Unassembled WGS sequence"/>
</dbReference>
<evidence type="ECO:0000256" key="3">
    <source>
        <dbReference type="ARBA" id="ARBA00004406"/>
    </source>
</evidence>
<keyword evidence="8" id="KW-0492">Microsome</keyword>
<dbReference type="GeneTree" id="ENSGT00940000162510"/>
<evidence type="ECO:0000256" key="6">
    <source>
        <dbReference type="ARBA" id="ARBA00022723"/>
    </source>
</evidence>